<evidence type="ECO:0000256" key="8">
    <source>
        <dbReference type="ARBA" id="ARBA00023054"/>
    </source>
</evidence>
<evidence type="ECO:0000256" key="9">
    <source>
        <dbReference type="SAM" id="MobiDB-lite"/>
    </source>
</evidence>
<dbReference type="PROSITE" id="PS00108">
    <property type="entry name" value="PROTEIN_KINASE_ST"/>
    <property type="match status" value="1"/>
</dbReference>
<dbReference type="CDD" id="cd01989">
    <property type="entry name" value="USP_STK_Ubox_N"/>
    <property type="match status" value="1"/>
</dbReference>
<dbReference type="InterPro" id="IPR008271">
    <property type="entry name" value="Ser/Thr_kinase_AS"/>
</dbReference>
<evidence type="ECO:0000256" key="2">
    <source>
        <dbReference type="ARBA" id="ARBA00004906"/>
    </source>
</evidence>
<dbReference type="AlphaFoldDB" id="A0ABD3AV19"/>
<keyword evidence="8" id="KW-0175">Coiled coil</keyword>
<sequence>MVMQERRSNSWNSIQNKVKLKIVEKLEGVGCIHPCYNPKMPMQRANSEMVYVAIDKDKGSQHALKWAVDNLVGKGKCVTLLHVKQRPPSASLGSHITLCDANDGISRSYKSDADGQAKELFLLFRCFCTRKDIRVNEVLIEDLDIAKGLCDYVKANFVENLVVGASTKNNFVRRFKTTDIASSVSKMAPEFCNVYTISKGKLSSVRSASIPVPNPPPRQLQNQNTMINPILPDARLVQGNGVRGVAPDRSPIPPRTLAEDTESIKSPFTRGKAQNRSYGDLSMPDSDISFISSGRPSTDRMFPSLPDIQDMAFAPRLSNGSETEYTLSFGSPFSGSRTPDRNSNFGVFSSNSLENGSTSWSSSSSQNQDEVEAEMRRLKQELKQTMDMYSAACKEALLAKQKALELHRWKMEEQQKLEEARLAEEAALAIAEKEKAKCKVAIEAAEAAQRIAELEAHKRKNAEMKALKEAEERKRVLDVLAQSDVRYRRYTIDEIETATERFSESRKIGEGGYGPVYKCNLDHTPVAIKVLRPDASQGRSQFQQEVEVLSSIRHPNMVLLLGACPEYGCLVYEYMANGSLDDCLFRRGNTPVLPWQLRFRIAAEIGTGLLFLHQTKPEPLVHRDLKPANILLDRNYVSKIGDVGLARLVPPSVADSVTQYLMTSTAGTFCYIDPEYQQTGMLGIKSDIYSLGVMLLQIITAKSPMGLTHQVERAIEKGTFADMLDPAVADWPVKEALNFAKLALKCTELRRKDRPDLATVVLPELDRLRALAEETMPSIPSIIASASQRTPVRKSQICGSQVSDAQLQPSGYESLTSRLSAPTFSDRDQE</sequence>
<evidence type="ECO:0000256" key="1">
    <source>
        <dbReference type="ARBA" id="ARBA00000900"/>
    </source>
</evidence>
<dbReference type="SUPFAM" id="SSF56112">
    <property type="entry name" value="Protein kinase-like (PK-like)"/>
    <property type="match status" value="1"/>
</dbReference>
<keyword evidence="6" id="KW-0833">Ubl conjugation pathway</keyword>
<dbReference type="PROSITE" id="PS50011">
    <property type="entry name" value="PROTEIN_KINASE_DOM"/>
    <property type="match status" value="1"/>
</dbReference>
<reference evidence="11 12" key="1">
    <citation type="submission" date="2024-11" db="EMBL/GenBank/DDBJ databases">
        <title>A near-complete genome assembly of Cinchona calisaya.</title>
        <authorList>
            <person name="Lian D.C."/>
            <person name="Zhao X.W."/>
            <person name="Wei L."/>
        </authorList>
    </citation>
    <scope>NUCLEOTIDE SEQUENCE [LARGE SCALE GENOMIC DNA]</scope>
    <source>
        <tissue evidence="11">Nenye</tissue>
    </source>
</reference>
<proteinExistence type="predicted"/>
<evidence type="ECO:0000313" key="12">
    <source>
        <dbReference type="Proteomes" id="UP001630127"/>
    </source>
</evidence>
<dbReference type="FunFam" id="3.30.200.20:FF:000162">
    <property type="entry name" value="Adenine nucleotide alpha hydrolase-like domain kinase"/>
    <property type="match status" value="1"/>
</dbReference>
<dbReference type="PANTHER" id="PTHR45647">
    <property type="entry name" value="OS02G0152300 PROTEIN"/>
    <property type="match status" value="1"/>
</dbReference>
<dbReference type="PANTHER" id="PTHR45647:SF132">
    <property type="entry name" value="KINASE WITH ADENINE NUCLEOTIDE ALPHA HYDROLASES-LIKE DOMAIN-CONTAINING PROTEIN"/>
    <property type="match status" value="1"/>
</dbReference>
<dbReference type="SMART" id="SM00220">
    <property type="entry name" value="S_TKc"/>
    <property type="match status" value="1"/>
</dbReference>
<dbReference type="EMBL" id="JBJUIK010000002">
    <property type="protein sequence ID" value="KAL3534995.1"/>
    <property type="molecule type" value="Genomic_DNA"/>
</dbReference>
<dbReference type="FunFam" id="1.10.510.10:FF:000498">
    <property type="entry name" value="U-box domain-containing protein 51"/>
    <property type="match status" value="1"/>
</dbReference>
<dbReference type="Pfam" id="PF00582">
    <property type="entry name" value="Usp"/>
    <property type="match status" value="1"/>
</dbReference>
<evidence type="ECO:0000256" key="6">
    <source>
        <dbReference type="ARBA" id="ARBA00022786"/>
    </source>
</evidence>
<dbReference type="Pfam" id="PF00069">
    <property type="entry name" value="Pkinase"/>
    <property type="match status" value="1"/>
</dbReference>
<comment type="catalytic activity">
    <reaction evidence="1">
        <text>S-ubiquitinyl-[E2 ubiquitin-conjugating enzyme]-L-cysteine + [acceptor protein]-L-lysine = [E2 ubiquitin-conjugating enzyme]-L-cysteine + N(6)-ubiquitinyl-[acceptor protein]-L-lysine.</text>
        <dbReference type="EC" id="2.3.2.27"/>
    </reaction>
</comment>
<dbReference type="InterPro" id="IPR000719">
    <property type="entry name" value="Prot_kinase_dom"/>
</dbReference>
<evidence type="ECO:0000256" key="4">
    <source>
        <dbReference type="ARBA" id="ARBA00022679"/>
    </source>
</evidence>
<dbReference type="GO" id="GO:0005524">
    <property type="term" value="F:ATP binding"/>
    <property type="evidence" value="ECO:0007669"/>
    <property type="project" value="UniProtKB-KW"/>
</dbReference>
<feature type="region of interest" description="Disordered" evidence="9">
    <location>
        <begin position="794"/>
        <end position="830"/>
    </location>
</feature>
<dbReference type="Gene3D" id="3.30.200.20">
    <property type="entry name" value="Phosphorylase Kinase, domain 1"/>
    <property type="match status" value="1"/>
</dbReference>
<evidence type="ECO:0000256" key="3">
    <source>
        <dbReference type="ARBA" id="ARBA00012483"/>
    </source>
</evidence>
<dbReference type="SUPFAM" id="SSF52402">
    <property type="entry name" value="Adenine nucleotide alpha hydrolases-like"/>
    <property type="match status" value="1"/>
</dbReference>
<comment type="pathway">
    <text evidence="2">Protein modification; protein ubiquitination.</text>
</comment>
<evidence type="ECO:0000313" key="11">
    <source>
        <dbReference type="EMBL" id="KAL3534995.1"/>
    </source>
</evidence>
<keyword evidence="12" id="KW-1185">Reference proteome</keyword>
<dbReference type="Proteomes" id="UP001630127">
    <property type="component" value="Unassembled WGS sequence"/>
</dbReference>
<comment type="caution">
    <text evidence="11">The sequence shown here is derived from an EMBL/GenBank/DDBJ whole genome shotgun (WGS) entry which is preliminary data.</text>
</comment>
<keyword evidence="5" id="KW-0547">Nucleotide-binding</keyword>
<protein>
    <recommendedName>
        <fullName evidence="3">RING-type E3 ubiquitin transferase</fullName>
        <ecNumber evidence="3">2.3.2.27</ecNumber>
    </recommendedName>
</protein>
<dbReference type="Gene3D" id="3.40.50.620">
    <property type="entry name" value="HUPs"/>
    <property type="match status" value="1"/>
</dbReference>
<evidence type="ECO:0000259" key="10">
    <source>
        <dbReference type="PROSITE" id="PS50011"/>
    </source>
</evidence>
<dbReference type="Gene3D" id="1.10.510.10">
    <property type="entry name" value="Transferase(Phosphotransferase) domain 1"/>
    <property type="match status" value="1"/>
</dbReference>
<feature type="region of interest" description="Disordered" evidence="9">
    <location>
        <begin position="332"/>
        <end position="374"/>
    </location>
</feature>
<keyword evidence="4" id="KW-0808">Transferase</keyword>
<feature type="compositionally biased region" description="Low complexity" evidence="9">
    <location>
        <begin position="349"/>
        <end position="367"/>
    </location>
</feature>
<dbReference type="EC" id="2.3.2.27" evidence="3"/>
<dbReference type="InterPro" id="IPR014729">
    <property type="entry name" value="Rossmann-like_a/b/a_fold"/>
</dbReference>
<organism evidence="11 12">
    <name type="scientific">Cinchona calisaya</name>
    <dbReference type="NCBI Taxonomy" id="153742"/>
    <lineage>
        <taxon>Eukaryota</taxon>
        <taxon>Viridiplantae</taxon>
        <taxon>Streptophyta</taxon>
        <taxon>Embryophyta</taxon>
        <taxon>Tracheophyta</taxon>
        <taxon>Spermatophyta</taxon>
        <taxon>Magnoliopsida</taxon>
        <taxon>eudicotyledons</taxon>
        <taxon>Gunneridae</taxon>
        <taxon>Pentapetalae</taxon>
        <taxon>asterids</taxon>
        <taxon>lamiids</taxon>
        <taxon>Gentianales</taxon>
        <taxon>Rubiaceae</taxon>
        <taxon>Cinchonoideae</taxon>
        <taxon>Cinchoneae</taxon>
        <taxon>Cinchona</taxon>
    </lineage>
</organism>
<gene>
    <name evidence="11" type="ORF">ACH5RR_003456</name>
</gene>
<feature type="compositionally biased region" description="Polar residues" evidence="9">
    <location>
        <begin position="797"/>
        <end position="823"/>
    </location>
</feature>
<feature type="domain" description="Protein kinase" evidence="10">
    <location>
        <begin position="502"/>
        <end position="765"/>
    </location>
</feature>
<keyword evidence="7" id="KW-0067">ATP-binding</keyword>
<dbReference type="InterPro" id="IPR011009">
    <property type="entry name" value="Kinase-like_dom_sf"/>
</dbReference>
<feature type="compositionally biased region" description="Polar residues" evidence="9">
    <location>
        <begin position="332"/>
        <end position="348"/>
    </location>
</feature>
<evidence type="ECO:0000256" key="5">
    <source>
        <dbReference type="ARBA" id="ARBA00022741"/>
    </source>
</evidence>
<name>A0ABD3AV19_9GENT</name>
<dbReference type="InterPro" id="IPR051348">
    <property type="entry name" value="U-box_ubiquitin_ligases"/>
</dbReference>
<dbReference type="InterPro" id="IPR006016">
    <property type="entry name" value="UspA"/>
</dbReference>
<evidence type="ECO:0000256" key="7">
    <source>
        <dbReference type="ARBA" id="ARBA00022840"/>
    </source>
</evidence>
<dbReference type="GO" id="GO:0061630">
    <property type="term" value="F:ubiquitin protein ligase activity"/>
    <property type="evidence" value="ECO:0007669"/>
    <property type="project" value="UniProtKB-EC"/>
</dbReference>
<accession>A0ABD3AV19</accession>